<dbReference type="OrthoDB" id="5112276at2"/>
<name>A0A4R9AGJ9_9MICO</name>
<organism evidence="2 3">
    <name type="scientific">Cryobacterium suzukii</name>
    <dbReference type="NCBI Taxonomy" id="1259198"/>
    <lineage>
        <taxon>Bacteria</taxon>
        <taxon>Bacillati</taxon>
        <taxon>Actinomycetota</taxon>
        <taxon>Actinomycetes</taxon>
        <taxon>Micrococcales</taxon>
        <taxon>Microbacteriaceae</taxon>
        <taxon>Cryobacterium</taxon>
    </lineage>
</organism>
<dbReference type="EMBL" id="SOHJ01000004">
    <property type="protein sequence ID" value="TFD61621.1"/>
    <property type="molecule type" value="Genomic_DNA"/>
</dbReference>
<accession>A0A4R9AGJ9</accession>
<dbReference type="RefSeq" id="WP_134513829.1">
    <property type="nucleotide sequence ID" value="NZ_SOHJ01000004.1"/>
</dbReference>
<dbReference type="Proteomes" id="UP000298170">
    <property type="component" value="Unassembled WGS sequence"/>
</dbReference>
<protein>
    <recommendedName>
        <fullName evidence="4">LppX_LprAFG lipoprotein</fullName>
    </recommendedName>
</protein>
<keyword evidence="3" id="KW-1185">Reference proteome</keyword>
<reference evidence="2 3" key="1">
    <citation type="submission" date="2019-03" db="EMBL/GenBank/DDBJ databases">
        <title>Genomics of glacier-inhabiting Cryobacterium strains.</title>
        <authorList>
            <person name="Liu Q."/>
            <person name="Xin Y.-H."/>
        </authorList>
    </citation>
    <scope>NUCLEOTIDE SEQUENCE [LARGE SCALE GENOMIC DNA]</scope>
    <source>
        <strain evidence="2 3">Sr39</strain>
    </source>
</reference>
<feature type="chain" id="PRO_5039018776" description="LppX_LprAFG lipoprotein" evidence="1">
    <location>
        <begin position="24"/>
        <end position="247"/>
    </location>
</feature>
<proteinExistence type="predicted"/>
<evidence type="ECO:0000313" key="2">
    <source>
        <dbReference type="EMBL" id="TFD61621.1"/>
    </source>
</evidence>
<evidence type="ECO:0008006" key="4">
    <source>
        <dbReference type="Google" id="ProtNLM"/>
    </source>
</evidence>
<comment type="caution">
    <text evidence="2">The sequence shown here is derived from an EMBL/GenBank/DDBJ whole genome shotgun (WGS) entry which is preliminary data.</text>
</comment>
<feature type="signal peptide" evidence="1">
    <location>
        <begin position="1"/>
        <end position="23"/>
    </location>
</feature>
<dbReference type="AlphaFoldDB" id="A0A4R9AGJ9"/>
<evidence type="ECO:0000256" key="1">
    <source>
        <dbReference type="SAM" id="SignalP"/>
    </source>
</evidence>
<sequence length="247" mass="24735">MTRRARVVLAAVGALLLAGCASGGPAEPIPTPTHLDPAAIDVADTDRNGIEYLSGNDALRVSLRAVQQTTGVVMQTTFTQLVNPETAAAGGDLTATYAGVTNAFTARIESGGTVVEIVVQGGRAFLQADAATSAALGLTAGGYTCRAPGDPVFDEWRTLLDPAQLIESLAGGAGLSTGPVIAGEPSTIDVVIDSGEGSAGSLVIAADGHPLPSRLTVGDALSVADVRFSAWGTVVEVSAPTPIAQAC</sequence>
<dbReference type="PROSITE" id="PS51257">
    <property type="entry name" value="PROKAR_LIPOPROTEIN"/>
    <property type="match status" value="1"/>
</dbReference>
<gene>
    <name evidence="2" type="ORF">E3T39_06155</name>
</gene>
<keyword evidence="1" id="KW-0732">Signal</keyword>
<evidence type="ECO:0000313" key="3">
    <source>
        <dbReference type="Proteomes" id="UP000298170"/>
    </source>
</evidence>